<dbReference type="CDD" id="cd07043">
    <property type="entry name" value="STAS_anti-anti-sigma_factors"/>
    <property type="match status" value="1"/>
</dbReference>
<dbReference type="PANTHER" id="PTHR33495:SF2">
    <property type="entry name" value="ANTI-SIGMA FACTOR ANTAGONIST TM_1081-RELATED"/>
    <property type="match status" value="1"/>
</dbReference>
<dbReference type="Pfam" id="PF01740">
    <property type="entry name" value="STAS"/>
    <property type="match status" value="1"/>
</dbReference>
<gene>
    <name evidence="4" type="ORF">OG477_40660</name>
</gene>
<dbReference type="EMBL" id="CP108140">
    <property type="protein sequence ID" value="WTP91262.1"/>
    <property type="molecule type" value="Genomic_DNA"/>
</dbReference>
<proteinExistence type="inferred from homology"/>
<dbReference type="GO" id="GO:0043856">
    <property type="term" value="F:anti-sigma factor antagonist activity"/>
    <property type="evidence" value="ECO:0007669"/>
    <property type="project" value="InterPro"/>
</dbReference>
<comment type="similarity">
    <text evidence="1 2">Belongs to the anti-sigma-factor antagonist family.</text>
</comment>
<evidence type="ECO:0000256" key="2">
    <source>
        <dbReference type="RuleBase" id="RU003749"/>
    </source>
</evidence>
<reference evidence="4" key="1">
    <citation type="submission" date="2022-10" db="EMBL/GenBank/DDBJ databases">
        <title>The complete genomes of actinobacterial strains from the NBC collection.</title>
        <authorList>
            <person name="Joergensen T.S."/>
            <person name="Alvarez Arevalo M."/>
            <person name="Sterndorff E.B."/>
            <person name="Faurdal D."/>
            <person name="Vuksanovic O."/>
            <person name="Mourched A.-S."/>
            <person name="Charusanti P."/>
            <person name="Shaw S."/>
            <person name="Blin K."/>
            <person name="Weber T."/>
        </authorList>
    </citation>
    <scope>NUCLEOTIDE SEQUENCE</scope>
    <source>
        <strain evidence="4">NBC 00180</strain>
    </source>
</reference>
<dbReference type="PROSITE" id="PS50801">
    <property type="entry name" value="STAS"/>
    <property type="match status" value="1"/>
</dbReference>
<sequence length="131" mass="13875">MAEQAMTGTEQTGQLGQLSVTTTVDDGIRVVAVTGEIDQQTSQPLQQALNATTPAPSRVVVDMGSVSFMDSTGISIFIAAHRSLAADGGWLRLAALAEPVQRVVRLVGVDTFIDCHLTVEQALNGRHPHPQ</sequence>
<feature type="domain" description="STAS" evidence="3">
    <location>
        <begin position="18"/>
        <end position="126"/>
    </location>
</feature>
<dbReference type="NCBIfam" id="TIGR00377">
    <property type="entry name" value="ant_ant_sig"/>
    <property type="match status" value="1"/>
</dbReference>
<dbReference type="PANTHER" id="PTHR33495">
    <property type="entry name" value="ANTI-SIGMA FACTOR ANTAGONIST TM_1081-RELATED-RELATED"/>
    <property type="match status" value="1"/>
</dbReference>
<evidence type="ECO:0000313" key="4">
    <source>
        <dbReference type="EMBL" id="WTP91262.1"/>
    </source>
</evidence>
<dbReference type="InterPro" id="IPR003658">
    <property type="entry name" value="Anti-sigma_ant"/>
</dbReference>
<dbReference type="InterPro" id="IPR036513">
    <property type="entry name" value="STAS_dom_sf"/>
</dbReference>
<accession>A0AAU1I8E9</accession>
<dbReference type="Gene3D" id="3.30.750.24">
    <property type="entry name" value="STAS domain"/>
    <property type="match status" value="1"/>
</dbReference>
<evidence type="ECO:0000259" key="3">
    <source>
        <dbReference type="PROSITE" id="PS50801"/>
    </source>
</evidence>
<dbReference type="AlphaFoldDB" id="A0AAU1I8E9"/>
<dbReference type="InterPro" id="IPR002645">
    <property type="entry name" value="STAS_dom"/>
</dbReference>
<organism evidence="4">
    <name type="scientific">Streptomyces sp. NBC_00180</name>
    <dbReference type="NCBI Taxonomy" id="2903632"/>
    <lineage>
        <taxon>Bacteria</taxon>
        <taxon>Bacillati</taxon>
        <taxon>Actinomycetota</taxon>
        <taxon>Actinomycetes</taxon>
        <taxon>Kitasatosporales</taxon>
        <taxon>Streptomycetaceae</taxon>
        <taxon>Streptomyces</taxon>
    </lineage>
</organism>
<evidence type="ECO:0000256" key="1">
    <source>
        <dbReference type="ARBA" id="ARBA00009013"/>
    </source>
</evidence>
<protein>
    <recommendedName>
        <fullName evidence="2">Anti-sigma factor antagonist</fullName>
    </recommendedName>
</protein>
<name>A0AAU1I8E9_9ACTN</name>
<dbReference type="SUPFAM" id="SSF52091">
    <property type="entry name" value="SpoIIaa-like"/>
    <property type="match status" value="1"/>
</dbReference>